<dbReference type="EMBL" id="MU001499">
    <property type="protein sequence ID" value="KAF2445653.1"/>
    <property type="molecule type" value="Genomic_DNA"/>
</dbReference>
<comment type="caution">
    <text evidence="3">The sequence shown here is derived from an EMBL/GenBank/DDBJ whole genome shotgun (WGS) entry which is preliminary data.</text>
</comment>
<protein>
    <recommendedName>
        <fullName evidence="2">Poly(A) RNA polymerase mitochondrial-like central palm domain-containing protein</fullName>
    </recommendedName>
</protein>
<dbReference type="Gene3D" id="3.30.460.10">
    <property type="entry name" value="Beta Polymerase, domain 2"/>
    <property type="match status" value="1"/>
</dbReference>
<dbReference type="AlphaFoldDB" id="A0A9P4PM35"/>
<dbReference type="GO" id="GO:0031123">
    <property type="term" value="P:RNA 3'-end processing"/>
    <property type="evidence" value="ECO:0007669"/>
    <property type="project" value="TreeGrafter"/>
</dbReference>
<feature type="domain" description="Poly(A) RNA polymerase mitochondrial-like central palm" evidence="2">
    <location>
        <begin position="180"/>
        <end position="321"/>
    </location>
</feature>
<dbReference type="Pfam" id="PF22600">
    <property type="entry name" value="MTPAP-like_central"/>
    <property type="match status" value="1"/>
</dbReference>
<dbReference type="Gene3D" id="1.10.1410.10">
    <property type="match status" value="1"/>
</dbReference>
<reference evidence="3" key="1">
    <citation type="journal article" date="2020" name="Stud. Mycol.">
        <title>101 Dothideomycetes genomes: a test case for predicting lifestyles and emergence of pathogens.</title>
        <authorList>
            <person name="Haridas S."/>
            <person name="Albert R."/>
            <person name="Binder M."/>
            <person name="Bloem J."/>
            <person name="Labutti K."/>
            <person name="Salamov A."/>
            <person name="Andreopoulos B."/>
            <person name="Baker S."/>
            <person name="Barry K."/>
            <person name="Bills G."/>
            <person name="Bluhm B."/>
            <person name="Cannon C."/>
            <person name="Castanera R."/>
            <person name="Culley D."/>
            <person name="Daum C."/>
            <person name="Ezra D."/>
            <person name="Gonzalez J."/>
            <person name="Henrissat B."/>
            <person name="Kuo A."/>
            <person name="Liang C."/>
            <person name="Lipzen A."/>
            <person name="Lutzoni F."/>
            <person name="Magnuson J."/>
            <person name="Mondo S."/>
            <person name="Nolan M."/>
            <person name="Ohm R."/>
            <person name="Pangilinan J."/>
            <person name="Park H.-J."/>
            <person name="Ramirez L."/>
            <person name="Alfaro M."/>
            <person name="Sun H."/>
            <person name="Tritt A."/>
            <person name="Yoshinaga Y."/>
            <person name="Zwiers L.-H."/>
            <person name="Turgeon B."/>
            <person name="Goodwin S."/>
            <person name="Spatafora J."/>
            <person name="Crous P."/>
            <person name="Grigoriev I."/>
        </authorList>
    </citation>
    <scope>NUCLEOTIDE SEQUENCE</scope>
    <source>
        <strain evidence="3">CBS 690.94</strain>
    </source>
</reference>
<dbReference type="PANTHER" id="PTHR23092:SF15">
    <property type="entry name" value="INACTIVE NON-CANONICAL POLY(A) RNA POLYMERASE PROTEIN TRF4-2-RELATED"/>
    <property type="match status" value="1"/>
</dbReference>
<dbReference type="Proteomes" id="UP000799764">
    <property type="component" value="Unassembled WGS sequence"/>
</dbReference>
<dbReference type="GO" id="GO:0046872">
    <property type="term" value="F:metal ion binding"/>
    <property type="evidence" value="ECO:0007669"/>
    <property type="project" value="UniProtKB-KW"/>
</dbReference>
<evidence type="ECO:0000256" key="1">
    <source>
        <dbReference type="SAM" id="MobiDB-lite"/>
    </source>
</evidence>
<feature type="region of interest" description="Disordered" evidence="1">
    <location>
        <begin position="522"/>
        <end position="548"/>
    </location>
</feature>
<dbReference type="InterPro" id="IPR054708">
    <property type="entry name" value="MTPAP-like_central"/>
</dbReference>
<dbReference type="GO" id="GO:0031499">
    <property type="term" value="C:TRAMP complex"/>
    <property type="evidence" value="ECO:0007669"/>
    <property type="project" value="TreeGrafter"/>
</dbReference>
<evidence type="ECO:0000259" key="2">
    <source>
        <dbReference type="Pfam" id="PF22600"/>
    </source>
</evidence>
<gene>
    <name evidence="3" type="ORF">P171DRAFT_386352</name>
</gene>
<proteinExistence type="predicted"/>
<feature type="compositionally biased region" description="Basic and acidic residues" evidence="1">
    <location>
        <begin position="82"/>
        <end position="103"/>
    </location>
</feature>
<dbReference type="OrthoDB" id="273917at2759"/>
<name>A0A9P4PM35_9PLEO</name>
<feature type="region of interest" description="Disordered" evidence="1">
    <location>
        <begin position="561"/>
        <end position="594"/>
    </location>
</feature>
<keyword evidence="4" id="KW-1185">Reference proteome</keyword>
<evidence type="ECO:0000313" key="3">
    <source>
        <dbReference type="EMBL" id="KAF2445653.1"/>
    </source>
</evidence>
<evidence type="ECO:0000313" key="4">
    <source>
        <dbReference type="Proteomes" id="UP000799764"/>
    </source>
</evidence>
<feature type="compositionally biased region" description="Polar residues" evidence="1">
    <location>
        <begin position="104"/>
        <end position="115"/>
    </location>
</feature>
<sequence length="667" mass="74994">MKFHRARPVCRAPNCFSPSVLLYQNFVAPYHAARHQRFSSPAFAPQAAESESPNDSSEVPLPSSATTEVKGKHRSPAQAKIRLLDQRTRTKGKPLTDWKRRSGSEPNISTGNPENRSALAHASETYVARLLLKAKLACDDGEEYHAILVRPYAARVLVPEQKWPWAAKSAQRNLDAMSRLNREINDFYEYAKPTRAETFARKNIVEQVRADVRTRLPNHILEVFGSERTGMALALSDIDLRLVKRDLLDQQASDKPPTPEARRDFLRNLYDLRYKVFDGANNVDAAKYISPTLRHARYPLVSVQDRGSGLDVQVVAANDTAKQREFIQRYMKEYPYLRQTYAVIKTMFDQRGLSDVFRGGFGSYPLFMMIVVSLQNQPNQRRDAAGALINFLYYWAYFKTKEKGVSVAPSKYFDKKENPILTDTTRSKISAGTTKPLPDYLLSLRDPADETNDLGRKATSILHAQATLRYLVADTIENLNANNRPSLLAEIVGEVYARDRVRRDKLADHGLWIQQQVQKSFAAAAEERHDPAPPLQTNSAQPAPKEEEGDIHGFLEADAETTENTGSVAGASQVQATAPAETPDKQQKGVEKMDGRNVRYTVDAQSNFTEIEETSLEESQAQAQAADVDVDVDVDATIAPRVRHMSWSPQSKTAQLRYKALLKSRMQ</sequence>
<feature type="compositionally biased region" description="Polar residues" evidence="1">
    <location>
        <begin position="562"/>
        <end position="576"/>
    </location>
</feature>
<organism evidence="3 4">
    <name type="scientific">Karstenula rhodostoma CBS 690.94</name>
    <dbReference type="NCBI Taxonomy" id="1392251"/>
    <lineage>
        <taxon>Eukaryota</taxon>
        <taxon>Fungi</taxon>
        <taxon>Dikarya</taxon>
        <taxon>Ascomycota</taxon>
        <taxon>Pezizomycotina</taxon>
        <taxon>Dothideomycetes</taxon>
        <taxon>Pleosporomycetidae</taxon>
        <taxon>Pleosporales</taxon>
        <taxon>Massarineae</taxon>
        <taxon>Didymosphaeriaceae</taxon>
        <taxon>Karstenula</taxon>
    </lineage>
</organism>
<dbReference type="GO" id="GO:1990817">
    <property type="term" value="F:poly(A) RNA polymerase activity"/>
    <property type="evidence" value="ECO:0007669"/>
    <property type="project" value="UniProtKB-EC"/>
</dbReference>
<dbReference type="GO" id="GO:0005730">
    <property type="term" value="C:nucleolus"/>
    <property type="evidence" value="ECO:0007669"/>
    <property type="project" value="TreeGrafter"/>
</dbReference>
<feature type="compositionally biased region" description="Basic and acidic residues" evidence="1">
    <location>
        <begin position="582"/>
        <end position="594"/>
    </location>
</feature>
<dbReference type="SUPFAM" id="SSF81631">
    <property type="entry name" value="PAP/OAS1 substrate-binding domain"/>
    <property type="match status" value="1"/>
</dbReference>
<dbReference type="GO" id="GO:0003729">
    <property type="term" value="F:mRNA binding"/>
    <property type="evidence" value="ECO:0007669"/>
    <property type="project" value="TreeGrafter"/>
</dbReference>
<dbReference type="InterPro" id="IPR043519">
    <property type="entry name" value="NT_sf"/>
</dbReference>
<dbReference type="InterPro" id="IPR045862">
    <property type="entry name" value="Trf4-like"/>
</dbReference>
<dbReference type="GO" id="GO:0043634">
    <property type="term" value="P:polyadenylation-dependent ncRNA catabolic process"/>
    <property type="evidence" value="ECO:0007669"/>
    <property type="project" value="TreeGrafter"/>
</dbReference>
<dbReference type="GO" id="GO:0010605">
    <property type="term" value="P:negative regulation of macromolecule metabolic process"/>
    <property type="evidence" value="ECO:0007669"/>
    <property type="project" value="UniProtKB-ARBA"/>
</dbReference>
<dbReference type="PANTHER" id="PTHR23092">
    <property type="entry name" value="POLY(A) RNA POLYMERASE"/>
    <property type="match status" value="1"/>
</dbReference>
<feature type="compositionally biased region" description="Polar residues" evidence="1">
    <location>
        <begin position="49"/>
        <end position="67"/>
    </location>
</feature>
<accession>A0A9P4PM35</accession>
<feature type="region of interest" description="Disordered" evidence="1">
    <location>
        <begin position="42"/>
        <end position="115"/>
    </location>
</feature>
<dbReference type="SUPFAM" id="SSF81301">
    <property type="entry name" value="Nucleotidyltransferase"/>
    <property type="match status" value="1"/>
</dbReference>